<evidence type="ECO:0000313" key="2">
    <source>
        <dbReference type="Proteomes" id="UP000017973"/>
    </source>
</evidence>
<gene>
    <name evidence="1" type="ORF">T458_28140</name>
</gene>
<proteinExistence type="predicted"/>
<dbReference type="AlphaFoldDB" id="V6M0K7"/>
<keyword evidence="2" id="KW-1185">Reference proteome</keyword>
<dbReference type="OrthoDB" id="2376725at2"/>
<dbReference type="HOGENOM" id="CLU_2506236_0_0_9"/>
<organism evidence="1 2">
    <name type="scientific">Brevibacillus panacihumi W25</name>
    <dbReference type="NCBI Taxonomy" id="1408254"/>
    <lineage>
        <taxon>Bacteria</taxon>
        <taxon>Bacillati</taxon>
        <taxon>Bacillota</taxon>
        <taxon>Bacilli</taxon>
        <taxon>Bacillales</taxon>
        <taxon>Paenibacillaceae</taxon>
        <taxon>Brevibacillus</taxon>
    </lineage>
</organism>
<dbReference type="RefSeq" id="WP_023559339.1">
    <property type="nucleotide sequence ID" value="NZ_KI629786.1"/>
</dbReference>
<evidence type="ECO:0000313" key="1">
    <source>
        <dbReference type="EMBL" id="EST52144.1"/>
    </source>
</evidence>
<reference evidence="1 2" key="1">
    <citation type="journal article" date="2014" name="Genome Announc.">
        <title>Draft Genome Sequence of Brevibacillus panacihumi Strain W25, a Halotolerant Hydrocarbon-Degrading Bacterium.</title>
        <authorList>
            <person name="Wang X."/>
            <person name="Jin D."/>
            <person name="Zhou L."/>
            <person name="Wu L."/>
            <person name="An W."/>
            <person name="Chen Y."/>
            <person name="Zhao L."/>
        </authorList>
    </citation>
    <scope>NUCLEOTIDE SEQUENCE [LARGE SCALE GENOMIC DNA]</scope>
    <source>
        <strain evidence="1 2">W25</strain>
    </source>
</reference>
<name>V6M0K7_9BACL</name>
<dbReference type="EMBL" id="AYJU01000018">
    <property type="protein sequence ID" value="EST52144.1"/>
    <property type="molecule type" value="Genomic_DNA"/>
</dbReference>
<dbReference type="Proteomes" id="UP000017973">
    <property type="component" value="Unassembled WGS sequence"/>
</dbReference>
<comment type="caution">
    <text evidence="1">The sequence shown here is derived from an EMBL/GenBank/DDBJ whole genome shotgun (WGS) entry which is preliminary data.</text>
</comment>
<dbReference type="PATRIC" id="fig|1408254.3.peg.5479"/>
<dbReference type="eggNOG" id="ENOG503341R">
    <property type="taxonomic scope" value="Bacteria"/>
</dbReference>
<accession>V6M0K7</accession>
<protein>
    <submittedName>
        <fullName evidence="1">Uncharacterized protein</fullName>
    </submittedName>
</protein>
<sequence>MNQDPREQNANEHFARFGGVHFRSHVPPQQINRFIGRLPAGKRDSMFEVLDQLEQAGLITVCNDQVFADGNGVVGGGEENGQNIT</sequence>